<proteinExistence type="predicted"/>
<accession>A0A2K9DIW6</accession>
<organism evidence="1 2">
    <name type="scientific">Microbacterium hominis</name>
    <dbReference type="NCBI Taxonomy" id="162426"/>
    <lineage>
        <taxon>Bacteria</taxon>
        <taxon>Bacillati</taxon>
        <taxon>Actinomycetota</taxon>
        <taxon>Actinomycetes</taxon>
        <taxon>Micrococcales</taxon>
        <taxon>Microbacteriaceae</taxon>
        <taxon>Microbacterium</taxon>
    </lineage>
</organism>
<dbReference type="Proteomes" id="UP000233276">
    <property type="component" value="Chromosome"/>
</dbReference>
<name>A0A2K9DIW6_9MICO</name>
<reference evidence="1 2" key="1">
    <citation type="submission" date="2017-12" db="EMBL/GenBank/DDBJ databases">
        <title>Isolation and characterization of estrogens degradatiion strain Microbacterium hominis SJTG1.</title>
        <authorList>
            <person name="Xiong W."/>
            <person name="Yin C."/>
            <person name="Zheng D."/>
            <person name="Liang R."/>
        </authorList>
    </citation>
    <scope>NUCLEOTIDE SEQUENCE [LARGE SCALE GENOMIC DNA]</scope>
    <source>
        <strain evidence="1 2">SJTG1</strain>
    </source>
</reference>
<dbReference type="AlphaFoldDB" id="A0A2K9DIW6"/>
<protein>
    <submittedName>
        <fullName evidence="1">Uncharacterized protein</fullName>
    </submittedName>
</protein>
<dbReference type="RefSeq" id="WP_016464828.1">
    <property type="nucleotide sequence ID" value="NZ_CP025299.1"/>
</dbReference>
<evidence type="ECO:0000313" key="2">
    <source>
        <dbReference type="Proteomes" id="UP000233276"/>
    </source>
</evidence>
<sequence length="115" mass="12448">MTEHAAARDAAWGEFRDGADYQPTDRYDARAPFNAGFTAGVEVGKLDGRWVAGILGDISDDALGMLQDSNARLSAAEEGLARIVNYCENQGDKFHHHADRVLEMVRPTIGGDARG</sequence>
<dbReference type="KEGG" id="mhos:CXR34_08155"/>
<dbReference type="EMBL" id="CP025299">
    <property type="protein sequence ID" value="AUG29437.1"/>
    <property type="molecule type" value="Genomic_DNA"/>
</dbReference>
<evidence type="ECO:0000313" key="1">
    <source>
        <dbReference type="EMBL" id="AUG29437.1"/>
    </source>
</evidence>
<gene>
    <name evidence="1" type="ORF">CXR34_08155</name>
</gene>